<feature type="compositionally biased region" description="Basic and acidic residues" evidence="1">
    <location>
        <begin position="54"/>
        <end position="71"/>
    </location>
</feature>
<feature type="region of interest" description="Disordered" evidence="1">
    <location>
        <begin position="160"/>
        <end position="199"/>
    </location>
</feature>
<reference evidence="2 3" key="1">
    <citation type="submission" date="2024-08" db="EMBL/GenBank/DDBJ databases">
        <title>Gnathostoma spinigerum genome.</title>
        <authorList>
            <person name="Gonzalez-Bertolin B."/>
            <person name="Monzon S."/>
            <person name="Zaballos A."/>
            <person name="Jimenez P."/>
            <person name="Dekumyoy P."/>
            <person name="Varona S."/>
            <person name="Cuesta I."/>
            <person name="Sumanam S."/>
            <person name="Adisakwattana P."/>
            <person name="Gasser R.B."/>
            <person name="Hernandez-Gonzalez A."/>
            <person name="Young N.D."/>
            <person name="Perteguer M.J."/>
        </authorList>
    </citation>
    <scope>NUCLEOTIDE SEQUENCE [LARGE SCALE GENOMIC DNA]</scope>
    <source>
        <strain evidence="2">AL3</strain>
        <tissue evidence="2">Liver</tissue>
    </source>
</reference>
<evidence type="ECO:0000256" key="1">
    <source>
        <dbReference type="SAM" id="MobiDB-lite"/>
    </source>
</evidence>
<organism evidence="2 3">
    <name type="scientific">Gnathostoma spinigerum</name>
    <dbReference type="NCBI Taxonomy" id="75299"/>
    <lineage>
        <taxon>Eukaryota</taxon>
        <taxon>Metazoa</taxon>
        <taxon>Ecdysozoa</taxon>
        <taxon>Nematoda</taxon>
        <taxon>Chromadorea</taxon>
        <taxon>Rhabditida</taxon>
        <taxon>Spirurina</taxon>
        <taxon>Gnathostomatomorpha</taxon>
        <taxon>Gnathostomatoidea</taxon>
        <taxon>Gnathostomatidae</taxon>
        <taxon>Gnathostoma</taxon>
    </lineage>
</organism>
<proteinExistence type="predicted"/>
<gene>
    <name evidence="2" type="ORF">AB6A40_005075</name>
</gene>
<dbReference type="Proteomes" id="UP001608902">
    <property type="component" value="Unassembled WGS sequence"/>
</dbReference>
<sequence length="512" mass="55939">MAKSQTYHTTHVAHYVSSRSRENLASRPPLPYRSHPKPSSGRDSESYTLIRRSSSRELRTHVDHRFNDSKSHTFRSSPNGTSKTFIKTKKSYNELRNPASKNVEDSKGSSKRVVTPNAVKDGGRKSSSSEAVNSKIFENQVVSADDKMHLQDGSECLEKAHEEGNVKSEDLIKNTGDGTSSPELNSERHANDDKVPVNDANTGALIDLSEGEKRRCISDQMYPTTVDDESDQGLFAEMHRAEASSVLGQSLFAELRQAGESVMLDEGNTDAVVDMPKTAVENVDIDGISHIVGLSGYSAVAAGEEGGSSEEELGVILANSRMSANENFNVSGKETSKVSLAQERGESHLHVSEGLGSSSVSVSTAPNLNVGNLNVRNSEGSQESVSSHLPFEVGQEGSSSERLTAVCPSLQNKGMKGQTESTGSHLEEFVNGGEDDVRVRLTEERRKAIQERYDRNQRERDERRARLSAIMNRTRGSPVIFAETKASAKVGNVLLISLIRFGLVRFFVLLLR</sequence>
<dbReference type="EMBL" id="JBGFUD010003136">
    <property type="protein sequence ID" value="MFH4978366.1"/>
    <property type="molecule type" value="Genomic_DNA"/>
</dbReference>
<keyword evidence="3" id="KW-1185">Reference proteome</keyword>
<protein>
    <submittedName>
        <fullName evidence="2">Uncharacterized protein</fullName>
    </submittedName>
</protein>
<evidence type="ECO:0000313" key="3">
    <source>
        <dbReference type="Proteomes" id="UP001608902"/>
    </source>
</evidence>
<feature type="region of interest" description="Disordered" evidence="1">
    <location>
        <begin position="1"/>
        <end position="132"/>
    </location>
</feature>
<feature type="compositionally biased region" description="Polar residues" evidence="1">
    <location>
        <begin position="74"/>
        <end position="85"/>
    </location>
</feature>
<feature type="compositionally biased region" description="Basic and acidic residues" evidence="1">
    <location>
        <begin position="185"/>
        <end position="196"/>
    </location>
</feature>
<feature type="compositionally biased region" description="Basic and acidic residues" evidence="1">
    <location>
        <begin position="160"/>
        <end position="172"/>
    </location>
</feature>
<name>A0ABD6EFC8_9BILA</name>
<dbReference type="AlphaFoldDB" id="A0ABD6EFC8"/>
<comment type="caution">
    <text evidence="2">The sequence shown here is derived from an EMBL/GenBank/DDBJ whole genome shotgun (WGS) entry which is preliminary data.</text>
</comment>
<accession>A0ABD6EFC8</accession>
<evidence type="ECO:0000313" key="2">
    <source>
        <dbReference type="EMBL" id="MFH4978366.1"/>
    </source>
</evidence>